<dbReference type="HAMAP" id="MF_01014">
    <property type="entry name" value="HisA"/>
    <property type="match status" value="1"/>
</dbReference>
<dbReference type="EC" id="5.3.1.16" evidence="9"/>
<dbReference type="InterPro" id="IPR023016">
    <property type="entry name" value="HisA/PriA"/>
</dbReference>
<proteinExistence type="inferred from homology"/>
<comment type="pathway">
    <text evidence="3 9">Amino-acid biosynthesis; L-histidine biosynthesis; L-histidine from 5-phospho-alpha-D-ribose 1-diphosphate: step 4/9.</text>
</comment>
<dbReference type="InterPro" id="IPR013785">
    <property type="entry name" value="Aldolase_TIM"/>
</dbReference>
<dbReference type="UniPathway" id="UPA00031">
    <property type="reaction ID" value="UER00009"/>
</dbReference>
<dbReference type="STRING" id="572547.Amico_0679"/>
<dbReference type="InterPro" id="IPR044524">
    <property type="entry name" value="Isoase_HisA-like"/>
</dbReference>
<dbReference type="InterPro" id="IPR006062">
    <property type="entry name" value="His_biosynth"/>
</dbReference>
<dbReference type="PANTHER" id="PTHR43090:SF2">
    <property type="entry name" value="1-(5-PHOSPHORIBOSYL)-5-[(5-PHOSPHORIBOSYLAMINO)METHYLIDENEAMINO] IMIDAZOLE-4-CARBOXAMIDE ISOMERASE"/>
    <property type="match status" value="1"/>
</dbReference>
<dbReference type="HOGENOM" id="CLU_048577_1_1_0"/>
<dbReference type="Gene3D" id="3.20.20.70">
    <property type="entry name" value="Aldolase class I"/>
    <property type="match status" value="1"/>
</dbReference>
<dbReference type="EMBL" id="CP001997">
    <property type="protein sequence ID" value="ADE56814.1"/>
    <property type="molecule type" value="Genomic_DNA"/>
</dbReference>
<dbReference type="RefSeq" id="WP_013048080.1">
    <property type="nucleotide sequence ID" value="NC_014011.1"/>
</dbReference>
<dbReference type="GO" id="GO:0000162">
    <property type="term" value="P:L-tryptophan biosynthetic process"/>
    <property type="evidence" value="ECO:0007669"/>
    <property type="project" value="TreeGrafter"/>
</dbReference>
<evidence type="ECO:0000256" key="7">
    <source>
        <dbReference type="ARBA" id="ARBA00023102"/>
    </source>
</evidence>
<evidence type="ECO:0000256" key="8">
    <source>
        <dbReference type="ARBA" id="ARBA00023235"/>
    </source>
</evidence>
<sequence length="239" mass="25881">MILYPAIDLYKGKIVRLKQGDFNQRTDYALAPITAAKAFLRAGSSWVHIIDLEGAQAGHPAHLQVIEPLKNLGLMVQYGGGLRSLQNVEEGFRAGANRLYVGSLLAENREIAPELFSLWGDRIIPAVDIKDGKVAVKGWTCTSSSSPLAYLSFLYSAGYRTVLVTSVNRDGTGLGPDLSLYSKLSLEFPGFSIIAAGGISSIKELEDLRALNIAGAVLGKVLYEKDFNLCEALKRVMSC</sequence>
<evidence type="ECO:0000256" key="1">
    <source>
        <dbReference type="ARBA" id="ARBA00000901"/>
    </source>
</evidence>
<dbReference type="Pfam" id="PF00977">
    <property type="entry name" value="His_biosynth"/>
    <property type="match status" value="1"/>
</dbReference>
<evidence type="ECO:0000256" key="6">
    <source>
        <dbReference type="ARBA" id="ARBA00022605"/>
    </source>
</evidence>
<dbReference type="KEGG" id="aco:Amico_0679"/>
<evidence type="ECO:0000256" key="3">
    <source>
        <dbReference type="ARBA" id="ARBA00005133"/>
    </source>
</evidence>
<dbReference type="AlphaFoldDB" id="D5EE32"/>
<dbReference type="GO" id="GO:0005737">
    <property type="term" value="C:cytoplasm"/>
    <property type="evidence" value="ECO:0007669"/>
    <property type="project" value="UniProtKB-SubCell"/>
</dbReference>
<feature type="active site" description="Proton donor" evidence="9">
    <location>
        <position position="128"/>
    </location>
</feature>
<organism evidence="11 12">
    <name type="scientific">Aminobacterium colombiense (strain DSM 12261 / ALA-1)</name>
    <dbReference type="NCBI Taxonomy" id="572547"/>
    <lineage>
        <taxon>Bacteria</taxon>
        <taxon>Thermotogati</taxon>
        <taxon>Synergistota</taxon>
        <taxon>Synergistia</taxon>
        <taxon>Synergistales</taxon>
        <taxon>Aminobacteriaceae</taxon>
        <taxon>Aminobacterium</taxon>
    </lineage>
</organism>
<evidence type="ECO:0000313" key="12">
    <source>
        <dbReference type="Proteomes" id="UP000002366"/>
    </source>
</evidence>
<dbReference type="FunFam" id="3.20.20.70:FF:000009">
    <property type="entry name" value="1-(5-phosphoribosyl)-5-[(5-phosphoribosylamino)methylideneamino] imidazole-4-carboxamide isomerase"/>
    <property type="match status" value="1"/>
</dbReference>
<comment type="catalytic activity">
    <reaction evidence="1 9">
        <text>1-(5-phospho-beta-D-ribosyl)-5-[(5-phospho-beta-D-ribosylamino)methylideneamino]imidazole-4-carboxamide = 5-[(5-phospho-1-deoxy-D-ribulos-1-ylimino)methylamino]-1-(5-phospho-beta-D-ribosyl)imidazole-4-carboxamide</text>
        <dbReference type="Rhea" id="RHEA:15469"/>
        <dbReference type="ChEBI" id="CHEBI:58435"/>
        <dbReference type="ChEBI" id="CHEBI:58525"/>
        <dbReference type="EC" id="5.3.1.16"/>
    </reaction>
</comment>
<evidence type="ECO:0000256" key="10">
    <source>
        <dbReference type="RuleBase" id="RU003657"/>
    </source>
</evidence>
<protein>
    <recommendedName>
        <fullName evidence="9">1-(5-phosphoribosyl)-5-[(5-phosphoribosylamino)methylideneamino] imidazole-4-carboxamide isomerase</fullName>
        <ecNumber evidence="9">5.3.1.16</ecNumber>
    </recommendedName>
    <alternativeName>
        <fullName evidence="9">Phosphoribosylformimino-5-aminoimidazole carboxamide ribotide isomerase</fullName>
    </alternativeName>
</protein>
<dbReference type="PANTHER" id="PTHR43090">
    <property type="entry name" value="1-(5-PHOSPHORIBOSYL)-5-[(5-PHOSPHORIBOSYLAMINO)METHYLIDENEAMINO] IMIDAZOLE-4-CARBOXAMIDE ISOMERASE"/>
    <property type="match status" value="1"/>
</dbReference>
<evidence type="ECO:0000313" key="11">
    <source>
        <dbReference type="EMBL" id="ADE56814.1"/>
    </source>
</evidence>
<gene>
    <name evidence="9" type="primary">hisA</name>
    <name evidence="11" type="ordered locus">Amico_0679</name>
</gene>
<evidence type="ECO:0000256" key="9">
    <source>
        <dbReference type="HAMAP-Rule" id="MF_01014"/>
    </source>
</evidence>
<dbReference type="Proteomes" id="UP000002366">
    <property type="component" value="Chromosome"/>
</dbReference>
<dbReference type="GO" id="GO:0003949">
    <property type="term" value="F:1-(5-phosphoribosyl)-5-[(5-phosphoribosylamino)methylideneamino]imidazole-4-carboxamide isomerase activity"/>
    <property type="evidence" value="ECO:0007669"/>
    <property type="project" value="UniProtKB-UniRule"/>
</dbReference>
<accession>D5EE32</accession>
<comment type="subcellular location">
    <subcellularLocation>
        <location evidence="2 9">Cytoplasm</location>
    </subcellularLocation>
</comment>
<dbReference type="OrthoDB" id="9781903at2"/>
<dbReference type="eggNOG" id="COG0106">
    <property type="taxonomic scope" value="Bacteria"/>
</dbReference>
<name>D5EE32_AMICL</name>
<comment type="similarity">
    <text evidence="4 9 10">Belongs to the HisA/HisF family.</text>
</comment>
<dbReference type="SUPFAM" id="SSF51366">
    <property type="entry name" value="Ribulose-phoshate binding barrel"/>
    <property type="match status" value="1"/>
</dbReference>
<evidence type="ECO:0000256" key="5">
    <source>
        <dbReference type="ARBA" id="ARBA00022490"/>
    </source>
</evidence>
<keyword evidence="5 9" id="KW-0963">Cytoplasm</keyword>
<keyword evidence="7 9" id="KW-0368">Histidine biosynthesis</keyword>
<dbReference type="CDD" id="cd04732">
    <property type="entry name" value="HisA"/>
    <property type="match status" value="1"/>
</dbReference>
<evidence type="ECO:0000256" key="2">
    <source>
        <dbReference type="ARBA" id="ARBA00004496"/>
    </source>
</evidence>
<keyword evidence="6 9" id="KW-0028">Amino-acid biosynthesis</keyword>
<dbReference type="GO" id="GO:0000105">
    <property type="term" value="P:L-histidine biosynthetic process"/>
    <property type="evidence" value="ECO:0007669"/>
    <property type="project" value="UniProtKB-UniRule"/>
</dbReference>
<keyword evidence="12" id="KW-1185">Reference proteome</keyword>
<evidence type="ECO:0000256" key="4">
    <source>
        <dbReference type="ARBA" id="ARBA00009667"/>
    </source>
</evidence>
<feature type="active site" description="Proton acceptor" evidence="9">
    <location>
        <position position="8"/>
    </location>
</feature>
<keyword evidence="8 9" id="KW-0413">Isomerase</keyword>
<reference evidence="11 12" key="1">
    <citation type="journal article" date="2010" name="Stand. Genomic Sci.">
        <title>Complete genome sequence of Aminobacterium colombiense type strain (ALA-1).</title>
        <authorList>
            <person name="Chertkov O."/>
            <person name="Sikorski J."/>
            <person name="Brambilla E."/>
            <person name="Lapidus A."/>
            <person name="Copeland A."/>
            <person name="Glavina Del Rio T."/>
            <person name="Nolan M."/>
            <person name="Lucas S."/>
            <person name="Tice H."/>
            <person name="Cheng J.F."/>
            <person name="Han C."/>
            <person name="Detter J.C."/>
            <person name="Bruce D."/>
            <person name="Tapia R."/>
            <person name="Goodwin L."/>
            <person name="Pitluck S."/>
            <person name="Liolios K."/>
            <person name="Ivanova N."/>
            <person name="Mavromatis K."/>
            <person name="Ovchinnikova G."/>
            <person name="Pati A."/>
            <person name="Chen A."/>
            <person name="Palaniappan K."/>
            <person name="Land M."/>
            <person name="Hauser L."/>
            <person name="Chang Y.J."/>
            <person name="Jeffries C.D."/>
            <person name="Spring S."/>
            <person name="Rohde M."/>
            <person name="Goker M."/>
            <person name="Bristow J."/>
            <person name="Eisen J.A."/>
            <person name="Markowitz V."/>
            <person name="Hugenholtz P."/>
            <person name="Kyrpides N.C."/>
            <person name="Klenk H.P."/>
        </authorList>
    </citation>
    <scope>NUCLEOTIDE SEQUENCE [LARGE SCALE GENOMIC DNA]</scope>
    <source>
        <strain evidence="12">DSM 12261 / ALA-1</strain>
    </source>
</reference>
<dbReference type="InterPro" id="IPR011060">
    <property type="entry name" value="RibuloseP-bd_barrel"/>
</dbReference>